<protein>
    <submittedName>
        <fullName evidence="9">Ribosomal subunit interface protein</fullName>
    </submittedName>
</protein>
<dbReference type="OrthoDB" id="7456916at2"/>
<dbReference type="RefSeq" id="WP_108690371.1">
    <property type="nucleotide sequence ID" value="NZ_QCYH01000001.1"/>
</dbReference>
<dbReference type="Gene3D" id="2.102.10.10">
    <property type="entry name" value="Rieske [2Fe-2S] iron-sulphur domain"/>
    <property type="match status" value="1"/>
</dbReference>
<dbReference type="PROSITE" id="PS51296">
    <property type="entry name" value="RIESKE"/>
    <property type="match status" value="1"/>
</dbReference>
<dbReference type="Pfam" id="PF00848">
    <property type="entry name" value="Ring_hydroxyl_A"/>
    <property type="match status" value="2"/>
</dbReference>
<keyword evidence="10" id="KW-1185">Reference proteome</keyword>
<gene>
    <name evidence="9" type="ORF">DC366_01280</name>
</gene>
<dbReference type="CDD" id="cd03469">
    <property type="entry name" value="Rieske_RO_Alpha_N"/>
    <property type="match status" value="1"/>
</dbReference>
<evidence type="ECO:0000256" key="7">
    <source>
        <dbReference type="ARBA" id="ARBA00023027"/>
    </source>
</evidence>
<keyword evidence="2" id="KW-0001">2Fe-2S</keyword>
<dbReference type="SUPFAM" id="SSF50022">
    <property type="entry name" value="ISP domain"/>
    <property type="match status" value="1"/>
</dbReference>
<keyword evidence="5" id="KW-0408">Iron</keyword>
<evidence type="ECO:0000256" key="6">
    <source>
        <dbReference type="ARBA" id="ARBA00023014"/>
    </source>
</evidence>
<dbReference type="GO" id="GO:0051537">
    <property type="term" value="F:2 iron, 2 sulfur cluster binding"/>
    <property type="evidence" value="ECO:0007669"/>
    <property type="project" value="UniProtKB-KW"/>
</dbReference>
<comment type="caution">
    <text evidence="9">The sequence shown here is derived from an EMBL/GenBank/DDBJ whole genome shotgun (WGS) entry which is preliminary data.</text>
</comment>
<evidence type="ECO:0000313" key="10">
    <source>
        <dbReference type="Proteomes" id="UP000244446"/>
    </source>
</evidence>
<evidence type="ECO:0000256" key="5">
    <source>
        <dbReference type="ARBA" id="ARBA00023004"/>
    </source>
</evidence>
<dbReference type="PANTHER" id="PTHR43756">
    <property type="entry name" value="CHOLINE MONOOXYGENASE, CHLOROPLASTIC"/>
    <property type="match status" value="1"/>
</dbReference>
<evidence type="ECO:0000313" key="9">
    <source>
        <dbReference type="EMBL" id="PVA11626.1"/>
    </source>
</evidence>
<dbReference type="GO" id="GO:0016491">
    <property type="term" value="F:oxidoreductase activity"/>
    <property type="evidence" value="ECO:0007669"/>
    <property type="project" value="UniProtKB-KW"/>
</dbReference>
<dbReference type="InterPro" id="IPR001663">
    <property type="entry name" value="Rng_hydr_dOase-A"/>
</dbReference>
<dbReference type="InterPro" id="IPR036922">
    <property type="entry name" value="Rieske_2Fe-2S_sf"/>
</dbReference>
<dbReference type="InterPro" id="IPR015881">
    <property type="entry name" value="ARHD_Rieske_2Fe_2S"/>
</dbReference>
<sequence length="395" mass="43943">MTAIDIAALKASRRPGHALPRPFYTEPAIYEHDIRDYWNRSWIWVGHESQVPEPGDYFTFDYGPESLIIARDRDGGLGAFQNVCRHRGSRVCLEKSGNARVFSCPYHAWTYELTGHLRRAREMPEGFDPAEHGLLAAHLRSVEGLIFVCTAKTPPDIDSGLAQIRPLIAPFDLGATKIAHSATYDVPANWKLAVENYMECYHCGPAHLEFARSHSIKDPAHMTAGLVQALQARSRAAGLPEGEVLRNDAGAATMFCKRYPLFEGYSSGSKTGAPLAPLLGRLAAFDGGATDLQIGILNNFLIYADHMVGYRFIPTALQTTRIEVVWFVRDDAVAGEDYDLADLTWLWHVTSLDDERIIRHNQEGVNSHHFVPGPLSDMEWGISAFYDDYLSVSAP</sequence>
<evidence type="ECO:0000256" key="3">
    <source>
        <dbReference type="ARBA" id="ARBA00022723"/>
    </source>
</evidence>
<reference evidence="9 10" key="1">
    <citation type="submission" date="2018-04" db="EMBL/GenBank/DDBJ databases">
        <title>Pelagivirga bohaiensis gen. nov., sp. nov., a bacterium isolated from the Bohai Sea.</title>
        <authorList>
            <person name="Ji X."/>
        </authorList>
    </citation>
    <scope>NUCLEOTIDE SEQUENCE [LARGE SCALE GENOMIC DNA]</scope>
    <source>
        <strain evidence="9 10">BH-SD19</strain>
    </source>
</reference>
<dbReference type="PRINTS" id="PR00090">
    <property type="entry name" value="RNGDIOXGNASE"/>
</dbReference>
<organism evidence="9 10">
    <name type="scientific">Pelagivirga sediminicola</name>
    <dbReference type="NCBI Taxonomy" id="2170575"/>
    <lineage>
        <taxon>Bacteria</taxon>
        <taxon>Pseudomonadati</taxon>
        <taxon>Pseudomonadota</taxon>
        <taxon>Alphaproteobacteria</taxon>
        <taxon>Rhodobacterales</taxon>
        <taxon>Paracoccaceae</taxon>
        <taxon>Pelagivirga</taxon>
    </lineage>
</organism>
<evidence type="ECO:0000256" key="1">
    <source>
        <dbReference type="ARBA" id="ARBA00001962"/>
    </source>
</evidence>
<keyword evidence="3" id="KW-0479">Metal-binding</keyword>
<accession>A0A2T7GB49</accession>
<dbReference type="Gene3D" id="3.90.380.10">
    <property type="entry name" value="Naphthalene 1,2-dioxygenase Alpha Subunit, Chain A, domain 1"/>
    <property type="match status" value="1"/>
</dbReference>
<dbReference type="InterPro" id="IPR015879">
    <property type="entry name" value="Ring_hydroxy_dOase_asu_C_dom"/>
</dbReference>
<proteinExistence type="predicted"/>
<dbReference type="AlphaFoldDB" id="A0A2T7GB49"/>
<evidence type="ECO:0000256" key="2">
    <source>
        <dbReference type="ARBA" id="ARBA00022714"/>
    </source>
</evidence>
<dbReference type="PROSITE" id="PS00570">
    <property type="entry name" value="RING_HYDROXYL_ALPHA"/>
    <property type="match status" value="1"/>
</dbReference>
<name>A0A2T7GB49_9RHOB</name>
<evidence type="ECO:0000256" key="4">
    <source>
        <dbReference type="ARBA" id="ARBA00023002"/>
    </source>
</evidence>
<dbReference type="PANTHER" id="PTHR43756:SF5">
    <property type="entry name" value="CHOLINE MONOOXYGENASE, CHLOROPLASTIC"/>
    <property type="match status" value="1"/>
</dbReference>
<dbReference type="SUPFAM" id="SSF55961">
    <property type="entry name" value="Bet v1-like"/>
    <property type="match status" value="1"/>
</dbReference>
<feature type="domain" description="Rieske" evidence="8">
    <location>
        <begin position="42"/>
        <end position="148"/>
    </location>
</feature>
<dbReference type="Proteomes" id="UP000244446">
    <property type="component" value="Unassembled WGS sequence"/>
</dbReference>
<dbReference type="Pfam" id="PF00355">
    <property type="entry name" value="Rieske"/>
    <property type="match status" value="1"/>
</dbReference>
<keyword evidence="7" id="KW-0520">NAD</keyword>
<keyword evidence="4" id="KW-0560">Oxidoreductase</keyword>
<dbReference type="InterPro" id="IPR017941">
    <property type="entry name" value="Rieske_2Fe-2S"/>
</dbReference>
<dbReference type="GO" id="GO:0005506">
    <property type="term" value="F:iron ion binding"/>
    <property type="evidence" value="ECO:0007669"/>
    <property type="project" value="InterPro"/>
</dbReference>
<keyword evidence="6" id="KW-0411">Iron-sulfur</keyword>
<dbReference type="EMBL" id="QCYH01000001">
    <property type="protein sequence ID" value="PVA11626.1"/>
    <property type="molecule type" value="Genomic_DNA"/>
</dbReference>
<evidence type="ECO:0000259" key="8">
    <source>
        <dbReference type="PROSITE" id="PS51296"/>
    </source>
</evidence>
<comment type="cofactor">
    <cofactor evidence="1">
        <name>Fe cation</name>
        <dbReference type="ChEBI" id="CHEBI:24875"/>
    </cofactor>
</comment>